<protein>
    <submittedName>
        <fullName evidence="1">Uncharacterized protein</fullName>
    </submittedName>
</protein>
<dbReference type="Proteomes" id="UP000446658">
    <property type="component" value="Unassembled WGS sequence"/>
</dbReference>
<gene>
    <name evidence="1" type="ORF">GKE73_16345</name>
</gene>
<dbReference type="EMBL" id="WLYX01000001">
    <property type="protein sequence ID" value="MTD34006.1"/>
    <property type="molecule type" value="Genomic_DNA"/>
</dbReference>
<reference evidence="1 2" key="1">
    <citation type="submission" date="2019-11" db="EMBL/GenBank/DDBJ databases">
        <title>Draft genome sequence of Paludibacterium sp. dN18-1.</title>
        <authorList>
            <person name="Im W.-T."/>
        </authorList>
    </citation>
    <scope>NUCLEOTIDE SEQUENCE [LARGE SCALE GENOMIC DNA]</scope>
    <source>
        <strain evidence="2">dN 18-1</strain>
    </source>
</reference>
<comment type="caution">
    <text evidence="1">The sequence shown here is derived from an EMBL/GenBank/DDBJ whole genome shotgun (WGS) entry which is preliminary data.</text>
</comment>
<organism evidence="1 2">
    <name type="scientific">Paludibacterium denitrificans</name>
    <dbReference type="NCBI Taxonomy" id="2675226"/>
    <lineage>
        <taxon>Bacteria</taxon>
        <taxon>Pseudomonadati</taxon>
        <taxon>Pseudomonadota</taxon>
        <taxon>Betaproteobacteria</taxon>
        <taxon>Neisseriales</taxon>
        <taxon>Chromobacteriaceae</taxon>
        <taxon>Paludibacterium</taxon>
    </lineage>
</organism>
<sequence>MRKRDPLVMEAKSRLTEAEYEDLQVAADMETGGNIAAYLRKTIREKLYGQLGSSVRDTPKAGSPVAA</sequence>
<accession>A0A844GBV2</accession>
<proteinExistence type="predicted"/>
<dbReference type="RefSeq" id="WP_230371190.1">
    <property type="nucleotide sequence ID" value="NZ_WLYX01000001.1"/>
</dbReference>
<keyword evidence="2" id="KW-1185">Reference proteome</keyword>
<evidence type="ECO:0000313" key="1">
    <source>
        <dbReference type="EMBL" id="MTD34006.1"/>
    </source>
</evidence>
<name>A0A844GBV2_9NEIS</name>
<dbReference type="AlphaFoldDB" id="A0A844GBV2"/>
<evidence type="ECO:0000313" key="2">
    <source>
        <dbReference type="Proteomes" id="UP000446658"/>
    </source>
</evidence>